<keyword evidence="1" id="KW-0472">Membrane</keyword>
<keyword evidence="1" id="KW-1133">Transmembrane helix</keyword>
<evidence type="ECO:0000313" key="3">
    <source>
        <dbReference type="Proteomes" id="UP001500454"/>
    </source>
</evidence>
<evidence type="ECO:0000313" key="2">
    <source>
        <dbReference type="EMBL" id="GAA4377864.1"/>
    </source>
</evidence>
<evidence type="ECO:0000256" key="1">
    <source>
        <dbReference type="SAM" id="Phobius"/>
    </source>
</evidence>
<protein>
    <submittedName>
        <fullName evidence="2">Uncharacterized protein</fullName>
    </submittedName>
</protein>
<dbReference type="Proteomes" id="UP001500454">
    <property type="component" value="Unassembled WGS sequence"/>
</dbReference>
<name>A0ABP8IX61_9BACT</name>
<keyword evidence="3" id="KW-1185">Reference proteome</keyword>
<keyword evidence="1" id="KW-0812">Transmembrane</keyword>
<proteinExistence type="predicted"/>
<dbReference type="EMBL" id="BAABHA010000002">
    <property type="protein sequence ID" value="GAA4377864.1"/>
    <property type="molecule type" value="Genomic_DNA"/>
</dbReference>
<gene>
    <name evidence="2" type="ORF">GCM10023186_13500</name>
</gene>
<sequence length="165" mass="18731">MIKQKTTRRQVLAWAILVAIVFFFLWVGWGISPGSYSRAEGYSFAFGRPCLIEQLTALRSREGLQPPSHFFRNEGSNPENSHFYTLYLQIDGYLYHCVLRGGKTTSELLFSGVLSSAQAADSAGFVQWDWRQINEDQSTESFKKTLEQRVLAQLDISACQPLPSR</sequence>
<dbReference type="RefSeq" id="WP_345222510.1">
    <property type="nucleotide sequence ID" value="NZ_BAABHA010000002.1"/>
</dbReference>
<accession>A0ABP8IX61</accession>
<organism evidence="2 3">
    <name type="scientific">Hymenobacter koreensis</name>
    <dbReference type="NCBI Taxonomy" id="1084523"/>
    <lineage>
        <taxon>Bacteria</taxon>
        <taxon>Pseudomonadati</taxon>
        <taxon>Bacteroidota</taxon>
        <taxon>Cytophagia</taxon>
        <taxon>Cytophagales</taxon>
        <taxon>Hymenobacteraceae</taxon>
        <taxon>Hymenobacter</taxon>
    </lineage>
</organism>
<reference evidence="3" key="1">
    <citation type="journal article" date="2019" name="Int. J. Syst. Evol. Microbiol.">
        <title>The Global Catalogue of Microorganisms (GCM) 10K type strain sequencing project: providing services to taxonomists for standard genome sequencing and annotation.</title>
        <authorList>
            <consortium name="The Broad Institute Genomics Platform"/>
            <consortium name="The Broad Institute Genome Sequencing Center for Infectious Disease"/>
            <person name="Wu L."/>
            <person name="Ma J."/>
        </authorList>
    </citation>
    <scope>NUCLEOTIDE SEQUENCE [LARGE SCALE GENOMIC DNA]</scope>
    <source>
        <strain evidence="3">JCM 17924</strain>
    </source>
</reference>
<feature type="transmembrane region" description="Helical" evidence="1">
    <location>
        <begin position="12"/>
        <end position="31"/>
    </location>
</feature>
<comment type="caution">
    <text evidence="2">The sequence shown here is derived from an EMBL/GenBank/DDBJ whole genome shotgun (WGS) entry which is preliminary data.</text>
</comment>